<dbReference type="Proteomes" id="UP000439903">
    <property type="component" value="Unassembled WGS sequence"/>
</dbReference>
<sequence length="178" mass="20558">MKGLNRTTCIYTSLLKFRVKSKKIKYEVEETFASDEVSEYSNTENISLPSEESSVEETKIISNTNYILLETSLVNTMEVSIDYKESDMDSIYEIMNNEQLPDNTEASIDSYESDETNVEDSTNDMLEDMSSEFKGFDSKYGLYFSNFTSAIIFIWITKHIISTSAYKDFVKILTYSEY</sequence>
<name>A0A8H3X9X0_GIGMA</name>
<accession>A0A8H3X9X0</accession>
<organism evidence="1 2">
    <name type="scientific">Gigaspora margarita</name>
    <dbReference type="NCBI Taxonomy" id="4874"/>
    <lineage>
        <taxon>Eukaryota</taxon>
        <taxon>Fungi</taxon>
        <taxon>Fungi incertae sedis</taxon>
        <taxon>Mucoromycota</taxon>
        <taxon>Glomeromycotina</taxon>
        <taxon>Glomeromycetes</taxon>
        <taxon>Diversisporales</taxon>
        <taxon>Gigasporaceae</taxon>
        <taxon>Gigaspora</taxon>
    </lineage>
</organism>
<evidence type="ECO:0000313" key="2">
    <source>
        <dbReference type="Proteomes" id="UP000439903"/>
    </source>
</evidence>
<comment type="caution">
    <text evidence="1">The sequence shown here is derived from an EMBL/GenBank/DDBJ whole genome shotgun (WGS) entry which is preliminary data.</text>
</comment>
<evidence type="ECO:0000313" key="1">
    <source>
        <dbReference type="EMBL" id="KAF0433217.1"/>
    </source>
</evidence>
<protein>
    <submittedName>
        <fullName evidence="1">Uncharacterized protein</fullName>
    </submittedName>
</protein>
<dbReference type="OrthoDB" id="2487644at2759"/>
<reference evidence="1 2" key="1">
    <citation type="journal article" date="2019" name="Environ. Microbiol.">
        <title>At the nexus of three kingdoms: the genome of the mycorrhizal fungus Gigaspora margarita provides insights into plant, endobacterial and fungal interactions.</title>
        <authorList>
            <person name="Venice F."/>
            <person name="Ghignone S."/>
            <person name="Salvioli di Fossalunga A."/>
            <person name="Amselem J."/>
            <person name="Novero M."/>
            <person name="Xianan X."/>
            <person name="Sedzielewska Toro K."/>
            <person name="Morin E."/>
            <person name="Lipzen A."/>
            <person name="Grigoriev I.V."/>
            <person name="Henrissat B."/>
            <person name="Martin F.M."/>
            <person name="Bonfante P."/>
        </authorList>
    </citation>
    <scope>NUCLEOTIDE SEQUENCE [LARGE SCALE GENOMIC DNA]</scope>
    <source>
        <strain evidence="1 2">BEG34</strain>
    </source>
</reference>
<dbReference type="AlphaFoldDB" id="A0A8H3X9X0"/>
<gene>
    <name evidence="1" type="ORF">F8M41_005121</name>
</gene>
<dbReference type="EMBL" id="WTPW01001481">
    <property type="protein sequence ID" value="KAF0433217.1"/>
    <property type="molecule type" value="Genomic_DNA"/>
</dbReference>
<keyword evidence="2" id="KW-1185">Reference proteome</keyword>
<proteinExistence type="predicted"/>